<keyword evidence="1" id="KW-0378">Hydrolase</keyword>
<dbReference type="GO" id="GO:0016787">
    <property type="term" value="F:hydrolase activity"/>
    <property type="evidence" value="ECO:0007669"/>
    <property type="project" value="UniProtKB-KW"/>
</dbReference>
<dbReference type="EC" id="3.4.24.-" evidence="1"/>
<name>A0A3S4J689_CITKO</name>
<dbReference type="SUPFAM" id="SSF50156">
    <property type="entry name" value="PDZ domain-like"/>
    <property type="match status" value="1"/>
</dbReference>
<accession>A0A3S4J689</accession>
<dbReference type="EMBL" id="LR134204">
    <property type="protein sequence ID" value="VEB93389.1"/>
    <property type="molecule type" value="Genomic_DNA"/>
</dbReference>
<reference evidence="1 2" key="1">
    <citation type="submission" date="2018-12" db="EMBL/GenBank/DDBJ databases">
        <authorList>
            <consortium name="Pathogen Informatics"/>
        </authorList>
    </citation>
    <scope>NUCLEOTIDE SEQUENCE [LARGE SCALE GENOMIC DNA]</scope>
    <source>
        <strain evidence="1 2">NCTC11075</strain>
    </source>
</reference>
<dbReference type="Gene3D" id="2.30.42.10">
    <property type="match status" value="1"/>
</dbReference>
<sequence>MVGEITPNSIAAQAQILPGTELKAIDGIETPDWDAVRLQLVSKIGDERTTISVAPFGSNQRQDKTLDFAPLGI</sequence>
<protein>
    <submittedName>
        <fullName evidence="1">Zinc metallopeptidase RseP</fullName>
        <ecNumber evidence="1">3.4.24.-</ecNumber>
    </submittedName>
</protein>
<evidence type="ECO:0000313" key="1">
    <source>
        <dbReference type="EMBL" id="VEB93389.1"/>
    </source>
</evidence>
<dbReference type="Proteomes" id="UP000270272">
    <property type="component" value="Chromosome"/>
</dbReference>
<dbReference type="InterPro" id="IPR036034">
    <property type="entry name" value="PDZ_sf"/>
</dbReference>
<gene>
    <name evidence="1" type="primary">rseP_2</name>
    <name evidence="1" type="ORF">NCTC11075_04271</name>
</gene>
<dbReference type="CDD" id="cd23082">
    <property type="entry name" value="cpPDZ1_EcRseP-like"/>
    <property type="match status" value="1"/>
</dbReference>
<dbReference type="AlphaFoldDB" id="A0A3S4J689"/>
<proteinExistence type="predicted"/>
<evidence type="ECO:0000313" key="2">
    <source>
        <dbReference type="Proteomes" id="UP000270272"/>
    </source>
</evidence>
<organism evidence="1 2">
    <name type="scientific">Citrobacter koseri</name>
    <name type="common">Citrobacter diversus</name>
    <dbReference type="NCBI Taxonomy" id="545"/>
    <lineage>
        <taxon>Bacteria</taxon>
        <taxon>Pseudomonadati</taxon>
        <taxon>Pseudomonadota</taxon>
        <taxon>Gammaproteobacteria</taxon>
        <taxon>Enterobacterales</taxon>
        <taxon>Enterobacteriaceae</taxon>
        <taxon>Citrobacter</taxon>
    </lineage>
</organism>